<accession>A0A5B0NP72</accession>
<evidence type="ECO:0000313" key="1">
    <source>
        <dbReference type="EMBL" id="KAA1070528.1"/>
    </source>
</evidence>
<protein>
    <submittedName>
        <fullName evidence="2">Uncharacterized protein</fullName>
    </submittedName>
</protein>
<dbReference type="AlphaFoldDB" id="A0A5B0NP72"/>
<evidence type="ECO:0000313" key="2">
    <source>
        <dbReference type="EMBL" id="KAA1089880.1"/>
    </source>
</evidence>
<dbReference type="EMBL" id="VSWC01000171">
    <property type="protein sequence ID" value="KAA1070528.1"/>
    <property type="molecule type" value="Genomic_DNA"/>
</dbReference>
<proteinExistence type="predicted"/>
<comment type="caution">
    <text evidence="2">The sequence shown here is derived from an EMBL/GenBank/DDBJ whole genome shotgun (WGS) entry which is preliminary data.</text>
</comment>
<dbReference type="Proteomes" id="UP000324748">
    <property type="component" value="Unassembled WGS sequence"/>
</dbReference>
<gene>
    <name evidence="1" type="ORF">PGT21_015018</name>
    <name evidence="2" type="ORF">PGTUg99_025981</name>
</gene>
<evidence type="ECO:0000313" key="4">
    <source>
        <dbReference type="Proteomes" id="UP000325313"/>
    </source>
</evidence>
<sequence length="148" mass="15744">MPPWHSPNPRLAHAKVGGGWDKASLGRAQARVPPAPKPPTPEITAHDQLRMICLLGKGECLLGEGECLLSKSFGSAKQDLAMCQDPSLARVAQSSPLGTLPGPRVARPSGTWDCAQRGLTHHNIQLYLSKAPTTMDVEIRGGPGSKRV</sequence>
<evidence type="ECO:0000313" key="3">
    <source>
        <dbReference type="Proteomes" id="UP000324748"/>
    </source>
</evidence>
<dbReference type="EMBL" id="VDEP01000404">
    <property type="protein sequence ID" value="KAA1089880.1"/>
    <property type="molecule type" value="Genomic_DNA"/>
</dbReference>
<organism evidence="2 4">
    <name type="scientific">Puccinia graminis f. sp. tritici</name>
    <dbReference type="NCBI Taxonomy" id="56615"/>
    <lineage>
        <taxon>Eukaryota</taxon>
        <taxon>Fungi</taxon>
        <taxon>Dikarya</taxon>
        <taxon>Basidiomycota</taxon>
        <taxon>Pucciniomycotina</taxon>
        <taxon>Pucciniomycetes</taxon>
        <taxon>Pucciniales</taxon>
        <taxon>Pucciniaceae</taxon>
        <taxon>Puccinia</taxon>
    </lineage>
</organism>
<dbReference type="Proteomes" id="UP000325313">
    <property type="component" value="Unassembled WGS sequence"/>
</dbReference>
<reference evidence="3 4" key="1">
    <citation type="submission" date="2019-05" db="EMBL/GenBank/DDBJ databases">
        <title>Emergence of the Ug99 lineage of the wheat stem rust pathogen through somatic hybridization.</title>
        <authorList>
            <person name="Li F."/>
            <person name="Upadhyaya N.M."/>
            <person name="Sperschneider J."/>
            <person name="Matny O."/>
            <person name="Nguyen-Phuc H."/>
            <person name="Mago R."/>
            <person name="Raley C."/>
            <person name="Miller M.E."/>
            <person name="Silverstein K.A.T."/>
            <person name="Henningsen E."/>
            <person name="Hirsch C.D."/>
            <person name="Visser B."/>
            <person name="Pretorius Z.A."/>
            <person name="Steffenson B.J."/>
            <person name="Schwessinger B."/>
            <person name="Dodds P.N."/>
            <person name="Figueroa M."/>
        </authorList>
    </citation>
    <scope>NUCLEOTIDE SEQUENCE [LARGE SCALE GENOMIC DNA]</scope>
    <source>
        <strain evidence="1">21-0</strain>
        <strain evidence="2 4">Ug99</strain>
    </source>
</reference>
<keyword evidence="3" id="KW-1185">Reference proteome</keyword>
<name>A0A5B0NP72_PUCGR</name>